<keyword evidence="2" id="KW-1185">Reference proteome</keyword>
<dbReference type="AlphaFoldDB" id="A0A814JVH7"/>
<organism evidence="1 2">
    <name type="scientific">Brachionus calyciflorus</name>
    <dbReference type="NCBI Taxonomy" id="104777"/>
    <lineage>
        <taxon>Eukaryota</taxon>
        <taxon>Metazoa</taxon>
        <taxon>Spiralia</taxon>
        <taxon>Gnathifera</taxon>
        <taxon>Rotifera</taxon>
        <taxon>Eurotatoria</taxon>
        <taxon>Monogononta</taxon>
        <taxon>Pseudotrocha</taxon>
        <taxon>Ploima</taxon>
        <taxon>Brachionidae</taxon>
        <taxon>Brachionus</taxon>
    </lineage>
</organism>
<evidence type="ECO:0000313" key="2">
    <source>
        <dbReference type="Proteomes" id="UP000663879"/>
    </source>
</evidence>
<comment type="caution">
    <text evidence="1">The sequence shown here is derived from an EMBL/GenBank/DDBJ whole genome shotgun (WGS) entry which is preliminary data.</text>
</comment>
<dbReference type="EMBL" id="CAJNOC010005107">
    <property type="protein sequence ID" value="CAF1042508.1"/>
    <property type="molecule type" value="Genomic_DNA"/>
</dbReference>
<dbReference type="Proteomes" id="UP000663879">
    <property type="component" value="Unassembled WGS sequence"/>
</dbReference>
<evidence type="ECO:0000313" key="1">
    <source>
        <dbReference type="EMBL" id="CAF1042508.1"/>
    </source>
</evidence>
<accession>A0A814JVH7</accession>
<proteinExistence type="predicted"/>
<sequence>MRSPRIDDKCFNGYNFGKEGKINQTFDWKRENVEYDELQKKLINTAMCVHPSISNEIFEYSKGQLIEDILGRKDSYNISDYILDKESVELTGLNDIYKDLNLQDKKISPVGRQSQTANFVSFCLYQDDKRRIRIHFIRPNEETEFPHDHYGSSASIILAGGLVNQHLAVYEAENEENADFGLYLIKPHDKRTNEDRDFCFRTNVNLNVISSHFYKSGDHYFLPGPRKIQNDLNENDLLTFHRIDTKDFAITLFCQEFDAFVSHTTFPVGEEK</sequence>
<gene>
    <name evidence="1" type="ORF">OXX778_LOCUS18422</name>
</gene>
<dbReference type="OrthoDB" id="10637741at2759"/>
<protein>
    <submittedName>
        <fullName evidence="1">Uncharacterized protein</fullName>
    </submittedName>
</protein>
<reference evidence="1" key="1">
    <citation type="submission" date="2021-02" db="EMBL/GenBank/DDBJ databases">
        <authorList>
            <person name="Nowell W R."/>
        </authorList>
    </citation>
    <scope>NUCLEOTIDE SEQUENCE</scope>
    <source>
        <strain evidence="1">Ploen Becks lab</strain>
    </source>
</reference>
<name>A0A814JVH7_9BILA</name>